<feature type="transmembrane region" description="Helical" evidence="6">
    <location>
        <begin position="281"/>
        <end position="301"/>
    </location>
</feature>
<evidence type="ECO:0000313" key="7">
    <source>
        <dbReference type="EMBL" id="MFC2969883.1"/>
    </source>
</evidence>
<feature type="transmembrane region" description="Helical" evidence="6">
    <location>
        <begin position="216"/>
        <end position="236"/>
    </location>
</feature>
<protein>
    <submittedName>
        <fullName evidence="7">Na/Pi cotransporter family protein</fullName>
    </submittedName>
</protein>
<evidence type="ECO:0000256" key="6">
    <source>
        <dbReference type="SAM" id="Phobius"/>
    </source>
</evidence>
<feature type="transmembrane region" description="Helical" evidence="6">
    <location>
        <begin position="248"/>
        <end position="269"/>
    </location>
</feature>
<evidence type="ECO:0000256" key="3">
    <source>
        <dbReference type="ARBA" id="ARBA00022692"/>
    </source>
</evidence>
<dbReference type="EMBL" id="JBHRSK010000016">
    <property type="protein sequence ID" value="MFC2969883.1"/>
    <property type="molecule type" value="Genomic_DNA"/>
</dbReference>
<dbReference type="Proteomes" id="UP001595443">
    <property type="component" value="Unassembled WGS sequence"/>
</dbReference>
<dbReference type="PANTHER" id="PTHR10010:SF46">
    <property type="entry name" value="SODIUM-DEPENDENT PHOSPHATE TRANSPORT PROTEIN 2B"/>
    <property type="match status" value="1"/>
</dbReference>
<comment type="caution">
    <text evidence="7">The sequence shown here is derived from an EMBL/GenBank/DDBJ whole genome shotgun (WGS) entry which is preliminary data.</text>
</comment>
<evidence type="ECO:0000256" key="2">
    <source>
        <dbReference type="ARBA" id="ARBA00022475"/>
    </source>
</evidence>
<organism evidence="7 8">
    <name type="scientific">Acidimangrovimonas pyrenivorans</name>
    <dbReference type="NCBI Taxonomy" id="2030798"/>
    <lineage>
        <taxon>Bacteria</taxon>
        <taxon>Pseudomonadati</taxon>
        <taxon>Pseudomonadota</taxon>
        <taxon>Alphaproteobacteria</taxon>
        <taxon>Rhodobacterales</taxon>
        <taxon>Paracoccaceae</taxon>
        <taxon>Acidimangrovimonas</taxon>
    </lineage>
</organism>
<keyword evidence="2" id="KW-1003">Cell membrane</keyword>
<evidence type="ECO:0000256" key="1">
    <source>
        <dbReference type="ARBA" id="ARBA00004651"/>
    </source>
</evidence>
<keyword evidence="5 6" id="KW-0472">Membrane</keyword>
<name>A0ABV7ALB0_9RHOB</name>
<keyword evidence="3 6" id="KW-0812">Transmembrane</keyword>
<evidence type="ECO:0000313" key="8">
    <source>
        <dbReference type="Proteomes" id="UP001595443"/>
    </source>
</evidence>
<dbReference type="PANTHER" id="PTHR10010">
    <property type="entry name" value="SOLUTE CARRIER FAMILY 34 SODIUM PHOSPHATE , MEMBER 2-RELATED"/>
    <property type="match status" value="1"/>
</dbReference>
<dbReference type="InterPro" id="IPR003841">
    <property type="entry name" value="Na/Pi_transpt"/>
</dbReference>
<comment type="subcellular location">
    <subcellularLocation>
        <location evidence="1">Cell membrane</location>
        <topology evidence="1">Multi-pass membrane protein</topology>
    </subcellularLocation>
</comment>
<accession>A0ABV7ALB0</accession>
<feature type="transmembrane region" description="Helical" evidence="6">
    <location>
        <begin position="49"/>
        <end position="77"/>
    </location>
</feature>
<keyword evidence="8" id="KW-1185">Reference proteome</keyword>
<dbReference type="RefSeq" id="WP_377834644.1">
    <property type="nucleotide sequence ID" value="NZ_JBHRSK010000016.1"/>
</dbReference>
<evidence type="ECO:0000256" key="4">
    <source>
        <dbReference type="ARBA" id="ARBA00022989"/>
    </source>
</evidence>
<dbReference type="NCBIfam" id="NF037997">
    <property type="entry name" value="Na_Pi_symport"/>
    <property type="match status" value="1"/>
</dbReference>
<sequence>MNADILQVLGGIGLFLFGMQTMTEALRQLAGQRARALLTRFTTTPLTGAITGTLTTAAIQSSSATTVTVVGFVGAGLLTFPQAVGIIFGANIGTTVTGWMVMLLGFKLKIGLAALPLLFAGSLTRVLARGNWARAGQALAGFALVFVGLEMMQAGMAGFQGQVTPADFPPDTLLGRFEMLLLGAVITAITQSSSAGVASTLVLLGAGTISFTQAAALVIGMDIGTTVTALLATVGGSRAMRQTGLAHVAYNVVTGVVAFFLLGLIALPLRDGLMGGDNQAGLVAFHTLFNLVGVVLMLPLANPFARLVERLVPERPGPLSEALDQRLLADPGAAIDAARSCAGAISATLFAALGEALRPGAHPVALQAAVEKTEPALLDLRDYLARIVVPVDQTRPLRRYSALLHQYDHLHRLQHRCRQPERLGPVLADASLRRPALLLGAILRRPPHDDDGARLLRLYRLRRATASRMVRLRRRALSRKAGGTGESARIFALTDAMRWLDRTAAHVYSVARYDALAAQENPEELRIEE</sequence>
<reference evidence="8" key="1">
    <citation type="journal article" date="2019" name="Int. J. Syst. Evol. Microbiol.">
        <title>The Global Catalogue of Microorganisms (GCM) 10K type strain sequencing project: providing services to taxonomists for standard genome sequencing and annotation.</title>
        <authorList>
            <consortium name="The Broad Institute Genomics Platform"/>
            <consortium name="The Broad Institute Genome Sequencing Center for Infectious Disease"/>
            <person name="Wu L."/>
            <person name="Ma J."/>
        </authorList>
    </citation>
    <scope>NUCLEOTIDE SEQUENCE [LARGE SCALE GENOMIC DNA]</scope>
    <source>
        <strain evidence="8">KCTC 62192</strain>
    </source>
</reference>
<keyword evidence="4 6" id="KW-1133">Transmembrane helix</keyword>
<proteinExistence type="predicted"/>
<feature type="transmembrane region" description="Helical" evidence="6">
    <location>
        <begin position="179"/>
        <end position="204"/>
    </location>
</feature>
<evidence type="ECO:0000256" key="5">
    <source>
        <dbReference type="ARBA" id="ARBA00023136"/>
    </source>
</evidence>
<dbReference type="Pfam" id="PF02690">
    <property type="entry name" value="Na_Pi_cotrans"/>
    <property type="match status" value="2"/>
</dbReference>
<feature type="transmembrane region" description="Helical" evidence="6">
    <location>
        <begin position="139"/>
        <end position="159"/>
    </location>
</feature>
<gene>
    <name evidence="7" type="ORF">ACFOES_17435</name>
</gene>